<dbReference type="InterPro" id="IPR013324">
    <property type="entry name" value="RNA_pol_sigma_r3/r4-like"/>
</dbReference>
<keyword evidence="2" id="KW-0805">Transcription regulation</keyword>
<dbReference type="GO" id="GO:0016987">
    <property type="term" value="F:sigma factor activity"/>
    <property type="evidence" value="ECO:0007669"/>
    <property type="project" value="UniProtKB-KW"/>
</dbReference>
<dbReference type="Pfam" id="PF04542">
    <property type="entry name" value="Sigma70_r2"/>
    <property type="match status" value="1"/>
</dbReference>
<dbReference type="PANTHER" id="PTHR43133">
    <property type="entry name" value="RNA POLYMERASE ECF-TYPE SIGMA FACTO"/>
    <property type="match status" value="1"/>
</dbReference>
<reference evidence="7 8" key="1">
    <citation type="submission" date="2016-10" db="EMBL/GenBank/DDBJ databases">
        <authorList>
            <person name="de Groot N.N."/>
        </authorList>
    </citation>
    <scope>NUCLEOTIDE SEQUENCE [LARGE SCALE GENOMIC DNA]</scope>
    <source>
        <strain evidence="8">E92,LMG 26720,CCM 7988</strain>
    </source>
</reference>
<evidence type="ECO:0000313" key="7">
    <source>
        <dbReference type="EMBL" id="SFP30720.1"/>
    </source>
</evidence>
<dbReference type="InterPro" id="IPR036388">
    <property type="entry name" value="WH-like_DNA-bd_sf"/>
</dbReference>
<dbReference type="GO" id="GO:0006352">
    <property type="term" value="P:DNA-templated transcription initiation"/>
    <property type="evidence" value="ECO:0007669"/>
    <property type="project" value="InterPro"/>
</dbReference>
<feature type="domain" description="RNA polymerase sigma factor 70 region 4 type 2" evidence="6">
    <location>
        <begin position="133"/>
        <end position="183"/>
    </location>
</feature>
<dbReference type="SUPFAM" id="SSF88946">
    <property type="entry name" value="Sigma2 domain of RNA polymerase sigma factors"/>
    <property type="match status" value="1"/>
</dbReference>
<accession>A0A1I5PAA4</accession>
<dbReference type="PANTHER" id="PTHR43133:SF46">
    <property type="entry name" value="RNA POLYMERASE SIGMA-70 FACTOR ECF SUBFAMILY"/>
    <property type="match status" value="1"/>
</dbReference>
<keyword evidence="3" id="KW-0731">Sigma factor</keyword>
<dbReference type="CDD" id="cd06171">
    <property type="entry name" value="Sigma70_r4"/>
    <property type="match status" value="1"/>
</dbReference>
<evidence type="ECO:0000313" key="8">
    <source>
        <dbReference type="Proteomes" id="UP000199306"/>
    </source>
</evidence>
<dbReference type="InterPro" id="IPR007627">
    <property type="entry name" value="RNA_pol_sigma70_r2"/>
</dbReference>
<evidence type="ECO:0000256" key="1">
    <source>
        <dbReference type="ARBA" id="ARBA00010641"/>
    </source>
</evidence>
<gene>
    <name evidence="7" type="ORF">SAMN04515674_102354</name>
</gene>
<dbReference type="GO" id="GO:0003677">
    <property type="term" value="F:DNA binding"/>
    <property type="evidence" value="ECO:0007669"/>
    <property type="project" value="InterPro"/>
</dbReference>
<dbReference type="InterPro" id="IPR039425">
    <property type="entry name" value="RNA_pol_sigma-70-like"/>
</dbReference>
<evidence type="ECO:0000256" key="4">
    <source>
        <dbReference type="ARBA" id="ARBA00023163"/>
    </source>
</evidence>
<dbReference type="SUPFAM" id="SSF88659">
    <property type="entry name" value="Sigma3 and sigma4 domains of RNA polymerase sigma factors"/>
    <property type="match status" value="1"/>
</dbReference>
<dbReference type="AlphaFoldDB" id="A0A1I5PAA4"/>
<protein>
    <submittedName>
        <fullName evidence="7">RNA polymerase sigma-70 factor, ECF subfamily</fullName>
    </submittedName>
</protein>
<dbReference type="RefSeq" id="WP_092013036.1">
    <property type="nucleotide sequence ID" value="NZ_FOXH01000002.1"/>
</dbReference>
<keyword evidence="8" id="KW-1185">Reference proteome</keyword>
<sequence>MQAKTLNSEIPEHLLWQRFKEGDSQAFGQIARKHYRILFNYSTKFTKDRELIKDCIQDLFLELWERRENLSSTPVVTIYLLKSIRNNLLKKIRKEKSRNDNEDFDTELSFSDGISIESSIIEGEIFQENEHHIRKLLSQLPKRQQEIIFLKFYNSFSNEEIADIMEMNRQSVANLLYRAITHLKVNWFTVARLLLILLIR</sequence>
<dbReference type="Pfam" id="PF08281">
    <property type="entry name" value="Sigma70_r4_2"/>
    <property type="match status" value="1"/>
</dbReference>
<dbReference type="InterPro" id="IPR014284">
    <property type="entry name" value="RNA_pol_sigma-70_dom"/>
</dbReference>
<dbReference type="Gene3D" id="1.10.10.10">
    <property type="entry name" value="Winged helix-like DNA-binding domain superfamily/Winged helix DNA-binding domain"/>
    <property type="match status" value="1"/>
</dbReference>
<feature type="domain" description="RNA polymerase sigma-70 region 2" evidence="5">
    <location>
        <begin position="31"/>
        <end position="97"/>
    </location>
</feature>
<name>A0A1I5PAA4_9BACT</name>
<dbReference type="InterPro" id="IPR013249">
    <property type="entry name" value="RNA_pol_sigma70_r4_t2"/>
</dbReference>
<proteinExistence type="inferred from homology"/>
<dbReference type="InterPro" id="IPR013325">
    <property type="entry name" value="RNA_pol_sigma_r2"/>
</dbReference>
<dbReference type="Proteomes" id="UP000199306">
    <property type="component" value="Unassembled WGS sequence"/>
</dbReference>
<dbReference type="Gene3D" id="1.10.1740.10">
    <property type="match status" value="1"/>
</dbReference>
<evidence type="ECO:0000256" key="3">
    <source>
        <dbReference type="ARBA" id="ARBA00023082"/>
    </source>
</evidence>
<dbReference type="NCBIfam" id="TIGR02937">
    <property type="entry name" value="sigma70-ECF"/>
    <property type="match status" value="1"/>
</dbReference>
<dbReference type="STRING" id="1079859.SAMN04515674_102354"/>
<organism evidence="7 8">
    <name type="scientific">Pseudarcicella hirudinis</name>
    <dbReference type="NCBI Taxonomy" id="1079859"/>
    <lineage>
        <taxon>Bacteria</taxon>
        <taxon>Pseudomonadati</taxon>
        <taxon>Bacteroidota</taxon>
        <taxon>Cytophagia</taxon>
        <taxon>Cytophagales</taxon>
        <taxon>Flectobacillaceae</taxon>
        <taxon>Pseudarcicella</taxon>
    </lineage>
</organism>
<keyword evidence="4" id="KW-0804">Transcription</keyword>
<evidence type="ECO:0000256" key="2">
    <source>
        <dbReference type="ARBA" id="ARBA00023015"/>
    </source>
</evidence>
<evidence type="ECO:0000259" key="5">
    <source>
        <dbReference type="Pfam" id="PF04542"/>
    </source>
</evidence>
<dbReference type="EMBL" id="FOXH01000002">
    <property type="protein sequence ID" value="SFP30720.1"/>
    <property type="molecule type" value="Genomic_DNA"/>
</dbReference>
<evidence type="ECO:0000259" key="6">
    <source>
        <dbReference type="Pfam" id="PF08281"/>
    </source>
</evidence>
<dbReference type="OrthoDB" id="9150024at2"/>
<comment type="similarity">
    <text evidence="1">Belongs to the sigma-70 factor family. ECF subfamily.</text>
</comment>